<comment type="subcellular location">
    <subcellularLocation>
        <location evidence="1">Membrane</location>
        <topology evidence="1">Multi-pass membrane protein</topology>
    </subcellularLocation>
</comment>
<protein>
    <submittedName>
        <fullName evidence="9">Hexose transporter protein</fullName>
    </submittedName>
</protein>
<dbReference type="InterPro" id="IPR003663">
    <property type="entry name" value="Sugar/inositol_transpt"/>
</dbReference>
<dbReference type="SUPFAM" id="SSF103473">
    <property type="entry name" value="MFS general substrate transporter"/>
    <property type="match status" value="1"/>
</dbReference>
<dbReference type="Gene3D" id="1.20.1250.20">
    <property type="entry name" value="MFS general substrate transporter like domains"/>
    <property type="match status" value="1"/>
</dbReference>
<dbReference type="PROSITE" id="PS50850">
    <property type="entry name" value="MFS"/>
    <property type="match status" value="1"/>
</dbReference>
<dbReference type="HOGENOM" id="CLU_001265_30_13_1"/>
<dbReference type="InterPro" id="IPR036259">
    <property type="entry name" value="MFS_trans_sf"/>
</dbReference>
<keyword evidence="6 7" id="KW-0472">Membrane</keyword>
<evidence type="ECO:0000256" key="2">
    <source>
        <dbReference type="ARBA" id="ARBA00010992"/>
    </source>
</evidence>
<feature type="transmembrane region" description="Helical" evidence="7">
    <location>
        <begin position="71"/>
        <end position="94"/>
    </location>
</feature>
<dbReference type="Proteomes" id="UP000018001">
    <property type="component" value="Unassembled WGS sequence"/>
</dbReference>
<evidence type="ECO:0000256" key="7">
    <source>
        <dbReference type="SAM" id="Phobius"/>
    </source>
</evidence>
<keyword evidence="3" id="KW-0813">Transport</keyword>
<evidence type="ECO:0000256" key="5">
    <source>
        <dbReference type="ARBA" id="ARBA00022989"/>
    </source>
</evidence>
<keyword evidence="10" id="KW-1185">Reference proteome</keyword>
<dbReference type="FunFam" id="1.20.1250.20:FF:000134">
    <property type="entry name" value="MFS sugar transporter protein"/>
    <property type="match status" value="1"/>
</dbReference>
<evidence type="ECO:0000256" key="4">
    <source>
        <dbReference type="ARBA" id="ARBA00022692"/>
    </source>
</evidence>
<feature type="domain" description="Major facilitator superfamily (MFS) profile" evidence="8">
    <location>
        <begin position="33"/>
        <end position="470"/>
    </location>
</feature>
<dbReference type="InterPro" id="IPR020846">
    <property type="entry name" value="MFS_dom"/>
</dbReference>
<evidence type="ECO:0000313" key="9">
    <source>
        <dbReference type="EMBL" id="GAD97195.1"/>
    </source>
</evidence>
<evidence type="ECO:0000256" key="3">
    <source>
        <dbReference type="ARBA" id="ARBA00022448"/>
    </source>
</evidence>
<dbReference type="InParanoid" id="V5I2M6"/>
<dbReference type="AlphaFoldDB" id="V5I2M6"/>
<evidence type="ECO:0000256" key="6">
    <source>
        <dbReference type="ARBA" id="ARBA00023136"/>
    </source>
</evidence>
<proteinExistence type="inferred from homology"/>
<reference evidence="10" key="1">
    <citation type="journal article" date="2014" name="Genome Announc.">
        <title>Draft genome sequence of the formaldehyde-resistant fungus Byssochlamys spectabilis No. 5 (anamorph Paecilomyces variotii No. 5) (NBRC109023).</title>
        <authorList>
            <person name="Oka T."/>
            <person name="Ekino K."/>
            <person name="Fukuda K."/>
            <person name="Nomura Y."/>
        </authorList>
    </citation>
    <scope>NUCLEOTIDE SEQUENCE [LARGE SCALE GENOMIC DNA]</scope>
    <source>
        <strain evidence="10">No. 5 / NBRC 109023</strain>
    </source>
</reference>
<evidence type="ECO:0000256" key="1">
    <source>
        <dbReference type="ARBA" id="ARBA00004141"/>
    </source>
</evidence>
<dbReference type="PROSITE" id="PS00216">
    <property type="entry name" value="SUGAR_TRANSPORT_1"/>
    <property type="match status" value="1"/>
</dbReference>
<feature type="transmembrane region" description="Helical" evidence="7">
    <location>
        <begin position="447"/>
        <end position="466"/>
    </location>
</feature>
<feature type="transmembrane region" description="Helical" evidence="7">
    <location>
        <begin position="125"/>
        <end position="144"/>
    </location>
</feature>
<dbReference type="GO" id="GO:0016020">
    <property type="term" value="C:membrane"/>
    <property type="evidence" value="ECO:0007669"/>
    <property type="project" value="UniProtKB-SubCell"/>
</dbReference>
<dbReference type="Pfam" id="PF00083">
    <property type="entry name" value="Sugar_tr"/>
    <property type="match status" value="1"/>
</dbReference>
<feature type="transmembrane region" description="Helical" evidence="7">
    <location>
        <begin position="165"/>
        <end position="185"/>
    </location>
</feature>
<keyword evidence="4 7" id="KW-0812">Transmembrane</keyword>
<name>V5I2M6_BYSSN</name>
<dbReference type="InterPro" id="IPR005829">
    <property type="entry name" value="Sugar_transporter_CS"/>
</dbReference>
<dbReference type="GO" id="GO:0005351">
    <property type="term" value="F:carbohydrate:proton symporter activity"/>
    <property type="evidence" value="ECO:0007669"/>
    <property type="project" value="TreeGrafter"/>
</dbReference>
<sequence length="515" mass="57478">MTEDDSTPTYAKIANNTDPSWWKDSCLRRNVFYTLGCMMCPFYLGYDQSLLTGLQAMPLWNDYFDGPGGDWLGIISAAILLPGIVMGFPGAWICNTWGRKWCVFIGCGFIIAGSIWNALSPNAIQFILSRVIMGVGGALTKTSAPALLQETVHPRLRSAMGTMYYGCYYIGSLMSSIMCIIGLYIDNEWSWRFPCLLALFGPTVVILILLNAPESPRFLMKKGKSTCALATLAKYHANGDLNDPLVQWEYKEIQNALEEESLNNKTSYMDFFKTKGNRKRLLVSIAVAIGVNWVGNGVVSYYFSPVLKSVGVTQPIQILGVNAGLAAWNLVISELAGLNVEKFGRRPLFLSSTIGMIFSYSFVMGFSAGFAETKNSSIGVAAIPFLFLFFGFYDIAWTTLNYSYCAEIMPFSLRTKGLAIYLSVQQVGNTFNQFVNPIALDAIAWRYYGVYIAIDCIYVALIYFFFPETKKLSIEEVSILFDYDTKEDRAQAARAFQERAKNAVIADHRMVRETS</sequence>
<dbReference type="eggNOG" id="KOG0254">
    <property type="taxonomic scope" value="Eukaryota"/>
</dbReference>
<dbReference type="PRINTS" id="PR00171">
    <property type="entry name" value="SUGRTRNSPORT"/>
</dbReference>
<gene>
    <name evidence="9" type="ORF">PVAR5_5868</name>
</gene>
<feature type="transmembrane region" description="Helical" evidence="7">
    <location>
        <begin position="191"/>
        <end position="212"/>
    </location>
</feature>
<evidence type="ECO:0000313" key="10">
    <source>
        <dbReference type="Proteomes" id="UP000018001"/>
    </source>
</evidence>
<dbReference type="InterPro" id="IPR050360">
    <property type="entry name" value="MFS_Sugar_Transporters"/>
</dbReference>
<feature type="transmembrane region" description="Helical" evidence="7">
    <location>
        <begin position="348"/>
        <end position="371"/>
    </location>
</feature>
<organism evidence="9 10">
    <name type="scientific">Byssochlamys spectabilis (strain No. 5 / NBRC 109023)</name>
    <name type="common">Paecilomyces variotii</name>
    <dbReference type="NCBI Taxonomy" id="1356009"/>
    <lineage>
        <taxon>Eukaryota</taxon>
        <taxon>Fungi</taxon>
        <taxon>Dikarya</taxon>
        <taxon>Ascomycota</taxon>
        <taxon>Pezizomycotina</taxon>
        <taxon>Eurotiomycetes</taxon>
        <taxon>Eurotiomycetidae</taxon>
        <taxon>Eurotiales</taxon>
        <taxon>Thermoascaceae</taxon>
        <taxon>Paecilomyces</taxon>
    </lineage>
</organism>
<dbReference type="PANTHER" id="PTHR48022">
    <property type="entry name" value="PLASTIDIC GLUCOSE TRANSPORTER 4"/>
    <property type="match status" value="1"/>
</dbReference>
<comment type="similarity">
    <text evidence="2">Belongs to the major facilitator superfamily. Sugar transporter (TC 2.A.1.1) family.</text>
</comment>
<dbReference type="OrthoDB" id="6133115at2759"/>
<feature type="transmembrane region" description="Helical" evidence="7">
    <location>
        <begin position="281"/>
        <end position="304"/>
    </location>
</feature>
<keyword evidence="5 7" id="KW-1133">Transmembrane helix</keyword>
<accession>V5I2M6</accession>
<comment type="caution">
    <text evidence="9">The sequence shown here is derived from an EMBL/GenBank/DDBJ whole genome shotgun (WGS) entry which is preliminary data.</text>
</comment>
<feature type="transmembrane region" description="Helical" evidence="7">
    <location>
        <begin position="31"/>
        <end position="51"/>
    </location>
</feature>
<feature type="transmembrane region" description="Helical" evidence="7">
    <location>
        <begin position="377"/>
        <end position="397"/>
    </location>
</feature>
<dbReference type="PANTHER" id="PTHR48022:SF52">
    <property type="entry name" value="SUGAR TRANSPORTER, PUTATIVE-RELATED"/>
    <property type="match status" value="1"/>
</dbReference>
<dbReference type="InterPro" id="IPR005828">
    <property type="entry name" value="MFS_sugar_transport-like"/>
</dbReference>
<evidence type="ECO:0000259" key="8">
    <source>
        <dbReference type="PROSITE" id="PS50850"/>
    </source>
</evidence>
<dbReference type="EMBL" id="BAUL01000189">
    <property type="protein sequence ID" value="GAD97195.1"/>
    <property type="molecule type" value="Genomic_DNA"/>
</dbReference>
<feature type="transmembrane region" description="Helical" evidence="7">
    <location>
        <begin position="101"/>
        <end position="119"/>
    </location>
</feature>